<dbReference type="KEGG" id="nsp:BMF81_03117"/>
<evidence type="ECO:0000313" key="3">
    <source>
        <dbReference type="Proteomes" id="UP000244056"/>
    </source>
</evidence>
<dbReference type="PANTHER" id="PTHR35586">
    <property type="entry name" value="SLL1691 PROTEIN"/>
    <property type="match status" value="1"/>
</dbReference>
<dbReference type="EMBL" id="CP020114">
    <property type="protein sequence ID" value="AVZ30950.1"/>
    <property type="molecule type" value="Genomic_DNA"/>
</dbReference>
<accession>A0A2S0Q9G3</accession>
<proteinExistence type="predicted"/>
<feature type="domain" description="DUF4351" evidence="1">
    <location>
        <begin position="252"/>
        <end position="304"/>
    </location>
</feature>
<dbReference type="RefSeq" id="WP_006195385.1">
    <property type="nucleotide sequence ID" value="NZ_CAWNZE010000001.1"/>
</dbReference>
<dbReference type="PANTHER" id="PTHR35586:SF1">
    <property type="entry name" value="SLL1691 PROTEIN"/>
    <property type="match status" value="1"/>
</dbReference>
<dbReference type="InterPro" id="IPR025587">
    <property type="entry name" value="DUF4351"/>
</dbReference>
<evidence type="ECO:0000259" key="1">
    <source>
        <dbReference type="Pfam" id="PF14261"/>
    </source>
</evidence>
<organism evidence="2 3">
    <name type="scientific">Nodularia spumigena UHCC 0039</name>
    <dbReference type="NCBI Taxonomy" id="1914872"/>
    <lineage>
        <taxon>Bacteria</taxon>
        <taxon>Bacillati</taxon>
        <taxon>Cyanobacteriota</taxon>
        <taxon>Cyanophyceae</taxon>
        <taxon>Nostocales</taxon>
        <taxon>Nodulariaceae</taxon>
        <taxon>Nodularia</taxon>
    </lineage>
</organism>
<dbReference type="AlphaFoldDB" id="A0A2S0Q9G3"/>
<dbReference type="GeneID" id="78018400"/>
<gene>
    <name evidence="2" type="ORF">BMF81_03117</name>
</gene>
<sequence length="308" mass="36125">MTNKIDHDRLFKELISNFFIEFIELFFPQVIEYIDTTSITFLDKEIFTDVTAGDKYETDLIVKVKFLGQPSYFVIHIEAESGARPKFNQRMFRYFARLDEKLDLPIYPIVIFSYDSPKTVAVNNYQINFPDFEVLKFNYQVVQLNQLNWRDFLIRPNPVASALMSKMNIAPEDRPKVKAECLRLLVTLKLNPAKMQLISGFIDTYLRLNKIEEEKFQAEIGTLIKEEKEEVMQIVTSWMEEGIETGIERGIEREKNLILRLINKKFGEIDRELETEIRSLNIEVIEALGEAIFDLNTVENLQSWVNNL</sequence>
<reference evidence="2 3" key="1">
    <citation type="submission" date="2017-03" db="EMBL/GenBank/DDBJ databases">
        <title>Comparative genomics of the toxic Baltic Sea cyanobacteria Nodularia spumigena UHCC 0039 and its response on varying salinity.</title>
        <authorList>
            <person name="Teikari J.E."/>
        </authorList>
    </citation>
    <scope>NUCLEOTIDE SEQUENCE [LARGE SCALE GENOMIC DNA]</scope>
    <source>
        <strain evidence="2 3">UHCC 0039</strain>
    </source>
</reference>
<dbReference type="Pfam" id="PF14261">
    <property type="entry name" value="DUF4351"/>
    <property type="match status" value="1"/>
</dbReference>
<name>A0A2S0Q9G3_NODSP</name>
<dbReference type="Proteomes" id="UP000244056">
    <property type="component" value="Chromosome"/>
</dbReference>
<protein>
    <recommendedName>
        <fullName evidence="1">DUF4351 domain-containing protein</fullName>
    </recommendedName>
</protein>
<evidence type="ECO:0000313" key="2">
    <source>
        <dbReference type="EMBL" id="AVZ30950.1"/>
    </source>
</evidence>